<dbReference type="SUPFAM" id="SSF53850">
    <property type="entry name" value="Periplasmic binding protein-like II"/>
    <property type="match status" value="1"/>
</dbReference>
<comment type="caution">
    <text evidence="2">The sequence shown here is derived from an EMBL/GenBank/DDBJ whole genome shotgun (WGS) entry which is preliminary data.</text>
</comment>
<keyword evidence="1" id="KW-0732">Signal</keyword>
<reference evidence="2" key="2">
    <citation type="submission" date="2021-09" db="EMBL/GenBank/DDBJ databases">
        <authorList>
            <person name="Gilroy R."/>
        </authorList>
    </citation>
    <scope>NUCLEOTIDE SEQUENCE</scope>
    <source>
        <strain evidence="2">316</strain>
    </source>
</reference>
<protein>
    <submittedName>
        <fullName evidence="2">ABC transporter substrate-binding protein</fullName>
    </submittedName>
</protein>
<accession>A0A921JH09</accession>
<organism evidence="2 3">
    <name type="scientific">Methylorubrum populi</name>
    <dbReference type="NCBI Taxonomy" id="223967"/>
    <lineage>
        <taxon>Bacteria</taxon>
        <taxon>Pseudomonadati</taxon>
        <taxon>Pseudomonadota</taxon>
        <taxon>Alphaproteobacteria</taxon>
        <taxon>Hyphomicrobiales</taxon>
        <taxon>Methylobacteriaceae</taxon>
        <taxon>Methylorubrum</taxon>
    </lineage>
</organism>
<name>A0A921JH09_9HYPH</name>
<reference evidence="2" key="1">
    <citation type="journal article" date="2021" name="PeerJ">
        <title>Extensive microbial diversity within the chicken gut microbiome revealed by metagenomics and culture.</title>
        <authorList>
            <person name="Gilroy R."/>
            <person name="Ravi A."/>
            <person name="Getino M."/>
            <person name="Pursley I."/>
            <person name="Horton D.L."/>
            <person name="Alikhan N.F."/>
            <person name="Baker D."/>
            <person name="Gharbi K."/>
            <person name="Hall N."/>
            <person name="Watson M."/>
            <person name="Adriaenssens E.M."/>
            <person name="Foster-Nyarko E."/>
            <person name="Jarju S."/>
            <person name="Secka A."/>
            <person name="Antonio M."/>
            <person name="Oren A."/>
            <person name="Chaudhuri R.R."/>
            <person name="La Ragione R."/>
            <person name="Hildebrand F."/>
            <person name="Pallen M.J."/>
        </authorList>
    </citation>
    <scope>NUCLEOTIDE SEQUENCE</scope>
    <source>
        <strain evidence="2">316</strain>
    </source>
</reference>
<dbReference type="PANTHER" id="PTHR30024">
    <property type="entry name" value="ALIPHATIC SULFONATES-BINDING PROTEIN-RELATED"/>
    <property type="match status" value="1"/>
</dbReference>
<evidence type="ECO:0000313" key="2">
    <source>
        <dbReference type="EMBL" id="HJE25942.1"/>
    </source>
</evidence>
<dbReference type="EMBL" id="DYYG01000063">
    <property type="protein sequence ID" value="HJE25942.1"/>
    <property type="molecule type" value="Genomic_DNA"/>
</dbReference>
<evidence type="ECO:0000313" key="3">
    <source>
        <dbReference type="Proteomes" id="UP000742631"/>
    </source>
</evidence>
<gene>
    <name evidence="2" type="ORF">K8W01_20020</name>
</gene>
<evidence type="ECO:0000256" key="1">
    <source>
        <dbReference type="SAM" id="SignalP"/>
    </source>
</evidence>
<feature type="chain" id="PRO_5036942184" evidence="1">
    <location>
        <begin position="43"/>
        <end position="364"/>
    </location>
</feature>
<proteinExistence type="predicted"/>
<feature type="signal peptide" evidence="1">
    <location>
        <begin position="1"/>
        <end position="42"/>
    </location>
</feature>
<dbReference type="AlphaFoldDB" id="A0A921JH09"/>
<sequence>MPVDLNRSCNNSSNKRTIMPLHFIRWAILLFALLGASGAAQAQGQTPPLPLRIGAIPVLGAAPLFVAEREGWLASGGLKPAVTLFDSGPNAVQAAASGTLDVYVAGITPVAIGRTRGVDLRVVAATAVGENVLVAGPKLAGALTDGTAPAAAFRRFREETGRPAKIATQPLGSIPYTNLSYWLREVHKVDPADVQILTLGIDAAQQAILAGAVDAATVREPGLSIIRERNPQIRLVASGNDLFPGQPGTVVAVRGAFLEQHPEAVRSLVSAIVRAVDLIKREPERALPAVEAALGKGIVTAATLRAALASPATQYVADPRTIVAATGAMLAFQTTLGVSERTPPTEGLFDTRFFEAAQAEASAK</sequence>
<dbReference type="Gene3D" id="3.40.190.10">
    <property type="entry name" value="Periplasmic binding protein-like II"/>
    <property type="match status" value="2"/>
</dbReference>
<dbReference type="Pfam" id="PF13379">
    <property type="entry name" value="NMT1_2"/>
    <property type="match status" value="1"/>
</dbReference>
<dbReference type="Proteomes" id="UP000742631">
    <property type="component" value="Unassembled WGS sequence"/>
</dbReference>